<keyword evidence="2" id="KW-1185">Reference proteome</keyword>
<dbReference type="AlphaFoldDB" id="A0ABD3AY94"/>
<reference evidence="1 2" key="1">
    <citation type="submission" date="2024-11" db="EMBL/GenBank/DDBJ databases">
        <title>A near-complete genome assembly of Cinchona calisaya.</title>
        <authorList>
            <person name="Lian D.C."/>
            <person name="Zhao X.W."/>
            <person name="Wei L."/>
        </authorList>
    </citation>
    <scope>NUCLEOTIDE SEQUENCE [LARGE SCALE GENOMIC DNA]</scope>
    <source>
        <tissue evidence="1">Nenye</tissue>
    </source>
</reference>
<gene>
    <name evidence="1" type="ORF">ACH5RR_004400</name>
</gene>
<protein>
    <submittedName>
        <fullName evidence="1">Uncharacterized protein</fullName>
    </submittedName>
</protein>
<sequence length="191" mass="20431">MFVSDCDPYTRPKYPAMGVLFTPPADPQSLFNQLLELADDYSTSIVLAVAKQPGINCLEFYLEAFPNSVDRQADAPSLVCSSCFAQLPTKGIGSSSYDFETPSGICASEDQGSRGARLVRNHPTSENVIGDCSINVCCGNKTREMVANEAHNCVSDGIDISNGRLGIASVEECGDDEHEEVDIADEDAPAP</sequence>
<organism evidence="1 2">
    <name type="scientific">Cinchona calisaya</name>
    <dbReference type="NCBI Taxonomy" id="153742"/>
    <lineage>
        <taxon>Eukaryota</taxon>
        <taxon>Viridiplantae</taxon>
        <taxon>Streptophyta</taxon>
        <taxon>Embryophyta</taxon>
        <taxon>Tracheophyta</taxon>
        <taxon>Spermatophyta</taxon>
        <taxon>Magnoliopsida</taxon>
        <taxon>eudicotyledons</taxon>
        <taxon>Gunneridae</taxon>
        <taxon>Pentapetalae</taxon>
        <taxon>asterids</taxon>
        <taxon>lamiids</taxon>
        <taxon>Gentianales</taxon>
        <taxon>Rubiaceae</taxon>
        <taxon>Cinchonoideae</taxon>
        <taxon>Cinchoneae</taxon>
        <taxon>Cinchona</taxon>
    </lineage>
</organism>
<comment type="caution">
    <text evidence="1">The sequence shown here is derived from an EMBL/GenBank/DDBJ whole genome shotgun (WGS) entry which is preliminary data.</text>
</comment>
<evidence type="ECO:0000313" key="1">
    <source>
        <dbReference type="EMBL" id="KAL3535939.1"/>
    </source>
</evidence>
<dbReference type="EMBL" id="JBJUIK010000002">
    <property type="protein sequence ID" value="KAL3535939.1"/>
    <property type="molecule type" value="Genomic_DNA"/>
</dbReference>
<accession>A0ABD3AY94</accession>
<proteinExistence type="predicted"/>
<evidence type="ECO:0000313" key="2">
    <source>
        <dbReference type="Proteomes" id="UP001630127"/>
    </source>
</evidence>
<name>A0ABD3AY94_9GENT</name>
<dbReference type="Proteomes" id="UP001630127">
    <property type="component" value="Unassembled WGS sequence"/>
</dbReference>